<organism evidence="9 10">
    <name type="scientific">Caldibacillus debilis</name>
    <dbReference type="NCBI Taxonomy" id="301148"/>
    <lineage>
        <taxon>Bacteria</taxon>
        <taxon>Bacillati</taxon>
        <taxon>Bacillota</taxon>
        <taxon>Bacilli</taxon>
        <taxon>Bacillales</taxon>
        <taxon>Bacillaceae</taxon>
        <taxon>Caldibacillus</taxon>
    </lineage>
</organism>
<dbReference type="EMBL" id="LQYT01000009">
    <property type="protein sequence ID" value="KYD22717.1"/>
    <property type="molecule type" value="Genomic_DNA"/>
</dbReference>
<comment type="function">
    <text evidence="5">Modulates RecA activity.</text>
</comment>
<dbReference type="HAMAP" id="MF_01114">
    <property type="entry name" value="RecX"/>
    <property type="match status" value="1"/>
</dbReference>
<feature type="domain" description="RecX third three-helical" evidence="7">
    <location>
        <begin position="158"/>
        <end position="205"/>
    </location>
</feature>
<feature type="domain" description="RecX second three-helical" evidence="6">
    <location>
        <begin position="111"/>
        <end position="152"/>
    </location>
</feature>
<dbReference type="STRING" id="301148.B4135_1200"/>
<comment type="subcellular location">
    <subcellularLocation>
        <location evidence="1 5">Cytoplasm</location>
    </subcellularLocation>
</comment>
<feature type="domain" description="RecX third three-helical" evidence="7">
    <location>
        <begin position="217"/>
        <end position="262"/>
    </location>
</feature>
<evidence type="ECO:0000259" key="8">
    <source>
        <dbReference type="Pfam" id="PF21982"/>
    </source>
</evidence>
<evidence type="ECO:0000259" key="6">
    <source>
        <dbReference type="Pfam" id="PF02631"/>
    </source>
</evidence>
<evidence type="ECO:0000256" key="2">
    <source>
        <dbReference type="ARBA" id="ARBA00009695"/>
    </source>
</evidence>
<dbReference type="AlphaFoldDB" id="A0A150MDT1"/>
<proteinExistence type="inferred from homology"/>
<dbReference type="Proteomes" id="UP000075683">
    <property type="component" value="Unassembled WGS sequence"/>
</dbReference>
<name>A0A150MDT1_9BACI</name>
<evidence type="ECO:0000256" key="5">
    <source>
        <dbReference type="HAMAP-Rule" id="MF_01114"/>
    </source>
</evidence>
<dbReference type="GO" id="GO:0005737">
    <property type="term" value="C:cytoplasm"/>
    <property type="evidence" value="ECO:0007669"/>
    <property type="project" value="UniProtKB-SubCell"/>
</dbReference>
<dbReference type="OrthoDB" id="5421057at2"/>
<feature type="domain" description="RecX first three-helical" evidence="8">
    <location>
        <begin position="65"/>
        <end position="104"/>
    </location>
</feature>
<dbReference type="Pfam" id="PF21981">
    <property type="entry name" value="RecX_HTH3"/>
    <property type="match status" value="2"/>
</dbReference>
<gene>
    <name evidence="5" type="primary">recX</name>
    <name evidence="9" type="ORF">B4135_1200</name>
</gene>
<dbReference type="Gene3D" id="1.10.10.10">
    <property type="entry name" value="Winged helix-like DNA-binding domain superfamily/Winged helix DNA-binding domain"/>
    <property type="match status" value="4"/>
</dbReference>
<reference evidence="9 10" key="1">
    <citation type="submission" date="2016-01" db="EMBL/GenBank/DDBJ databases">
        <title>Draft Genome Sequences of Seven Thermophilic Sporeformers Isolated from Foods.</title>
        <authorList>
            <person name="Berendsen E.M."/>
            <person name="Wells-Bennik M.H."/>
            <person name="Krawcyk A.O."/>
            <person name="De Jong A."/>
            <person name="Holsappel S."/>
            <person name="Eijlander R.T."/>
            <person name="Kuipers O.P."/>
        </authorList>
    </citation>
    <scope>NUCLEOTIDE SEQUENCE [LARGE SCALE GENOMIC DNA]</scope>
    <source>
        <strain evidence="9 10">B4135</strain>
    </source>
</reference>
<sequence>MAWIEKISVSKKNPKHFDLHLKDDEGEKVLSVSEESLVKFRLHKGKEISGLDVEEILYFEEINRALNRALKALARRMRTEKEIRDDLSAAGFSEGIVRETLSRLQEKGYIDDGQFAEAFVTEQMRGKDKGPEWIRMALKEKGIKDEIIRSALARYTPEEQLKKAKELCEKLAAKKKNLSVLQLKIHLKETLLRKGFERSVCDRAVAETDFTGLQLQEDEALEHAGEKAWFKYRSLPEKEREIKVKQYLYRKGFPLEKIEKFLQRKKEE</sequence>
<dbReference type="GO" id="GO:0006282">
    <property type="term" value="P:regulation of DNA repair"/>
    <property type="evidence" value="ECO:0007669"/>
    <property type="project" value="UniProtKB-UniRule"/>
</dbReference>
<comment type="similarity">
    <text evidence="2 5">Belongs to the RecX family.</text>
</comment>
<dbReference type="InterPro" id="IPR053925">
    <property type="entry name" value="RecX_HTH_3rd"/>
</dbReference>
<evidence type="ECO:0000259" key="7">
    <source>
        <dbReference type="Pfam" id="PF21981"/>
    </source>
</evidence>
<evidence type="ECO:0000256" key="3">
    <source>
        <dbReference type="ARBA" id="ARBA00018111"/>
    </source>
</evidence>
<evidence type="ECO:0000313" key="9">
    <source>
        <dbReference type="EMBL" id="KYD22717.1"/>
    </source>
</evidence>
<dbReference type="InterPro" id="IPR036388">
    <property type="entry name" value="WH-like_DNA-bd_sf"/>
</dbReference>
<dbReference type="PANTHER" id="PTHR33602">
    <property type="entry name" value="REGULATORY PROTEIN RECX FAMILY PROTEIN"/>
    <property type="match status" value="1"/>
</dbReference>
<dbReference type="InterPro" id="IPR003783">
    <property type="entry name" value="Regulatory_RecX"/>
</dbReference>
<evidence type="ECO:0000256" key="1">
    <source>
        <dbReference type="ARBA" id="ARBA00004496"/>
    </source>
</evidence>
<comment type="caution">
    <text evidence="9">The sequence shown here is derived from an EMBL/GenBank/DDBJ whole genome shotgun (WGS) entry which is preliminary data.</text>
</comment>
<protein>
    <recommendedName>
        <fullName evidence="3 5">Regulatory protein RecX</fullName>
    </recommendedName>
</protein>
<dbReference type="InterPro" id="IPR053924">
    <property type="entry name" value="RecX_HTH_2nd"/>
</dbReference>
<dbReference type="Pfam" id="PF21982">
    <property type="entry name" value="RecX_HTH1"/>
    <property type="match status" value="1"/>
</dbReference>
<evidence type="ECO:0000313" key="10">
    <source>
        <dbReference type="Proteomes" id="UP000075683"/>
    </source>
</evidence>
<accession>A0A150MDT1</accession>
<dbReference type="RefSeq" id="WP_061567981.1">
    <property type="nucleotide sequence ID" value="NZ_LQYT01000009.1"/>
</dbReference>
<dbReference type="PANTHER" id="PTHR33602:SF1">
    <property type="entry name" value="REGULATORY PROTEIN RECX FAMILY PROTEIN"/>
    <property type="match status" value="1"/>
</dbReference>
<dbReference type="Pfam" id="PF02631">
    <property type="entry name" value="RecX_HTH2"/>
    <property type="match status" value="1"/>
</dbReference>
<evidence type="ECO:0000256" key="4">
    <source>
        <dbReference type="ARBA" id="ARBA00022490"/>
    </source>
</evidence>
<dbReference type="InterPro" id="IPR053926">
    <property type="entry name" value="RecX_HTH_1st"/>
</dbReference>
<keyword evidence="4 5" id="KW-0963">Cytoplasm</keyword>